<evidence type="ECO:0000256" key="1">
    <source>
        <dbReference type="SAM" id="Coils"/>
    </source>
</evidence>
<feature type="coiled-coil region" evidence="1">
    <location>
        <begin position="343"/>
        <end position="377"/>
    </location>
</feature>
<proteinExistence type="predicted"/>
<keyword evidence="4" id="KW-1185">Reference proteome</keyword>
<feature type="compositionally biased region" description="Polar residues" evidence="2">
    <location>
        <begin position="189"/>
        <end position="213"/>
    </location>
</feature>
<evidence type="ECO:0000313" key="4">
    <source>
        <dbReference type="Proteomes" id="UP001530377"/>
    </source>
</evidence>
<dbReference type="AlphaFoldDB" id="A0ABD3R5I0"/>
<feature type="compositionally biased region" description="Low complexity" evidence="2">
    <location>
        <begin position="245"/>
        <end position="254"/>
    </location>
</feature>
<evidence type="ECO:0000313" key="3">
    <source>
        <dbReference type="EMBL" id="KAL3808098.1"/>
    </source>
</evidence>
<evidence type="ECO:0000256" key="2">
    <source>
        <dbReference type="SAM" id="MobiDB-lite"/>
    </source>
</evidence>
<feature type="compositionally biased region" description="Basic and acidic residues" evidence="2">
    <location>
        <begin position="90"/>
        <end position="102"/>
    </location>
</feature>
<feature type="compositionally biased region" description="Polar residues" evidence="2">
    <location>
        <begin position="107"/>
        <end position="116"/>
    </location>
</feature>
<feature type="compositionally biased region" description="Polar residues" evidence="2">
    <location>
        <begin position="26"/>
        <end position="39"/>
    </location>
</feature>
<comment type="caution">
    <text evidence="3">The sequence shown here is derived from an EMBL/GenBank/DDBJ whole genome shotgun (WGS) entry which is preliminary data.</text>
</comment>
<keyword evidence="1" id="KW-0175">Coiled coil</keyword>
<name>A0ABD3R5I0_9STRA</name>
<reference evidence="3 4" key="1">
    <citation type="submission" date="2024-10" db="EMBL/GenBank/DDBJ databases">
        <title>Updated reference genomes for cyclostephanoid diatoms.</title>
        <authorList>
            <person name="Roberts W.R."/>
            <person name="Alverson A.J."/>
        </authorList>
    </citation>
    <scope>NUCLEOTIDE SEQUENCE [LARGE SCALE GENOMIC DNA]</scope>
    <source>
        <strain evidence="3 4">AJA228-03</strain>
    </source>
</reference>
<accession>A0ABD3R5I0</accession>
<sequence length="522" mass="59436">MDDNVGKRGSARPGLQRAGGQRFSDGVQSRPYSDTTTSASVARYSTYPMSALATTVGKGKGFVRDRVKQTKQSIKKIKHQINQLDQYEFETDRSKNEERDVDAPLPSLSSSDVFSNSQRGSTDFAIDISSGRIPRNISVEHTMQRFQNMQLQHDQISQFSHITRFTTNSALLREFDDDASSSASTSVSFKNDYQSTTSSTTSHPVLESSGPSTRLTTNSALLREFDDDASSPASSSVSFKNENLSTTSSTSSHSMIGRYDLSKHVSILEETNYQYEDTIKQLRSRIKEVESQLQSQNESMTAELNQWIDKHTFAEKELQGPCLHHAEAVKDPPAQSNEDKFEFHQLQEQSNEITEKLARLMDENGQLLAKRQIQREEESQHVDLLVLVEDLQSEKDKIHMLMTEMSAKLVHLEQVHEDCIQRYETQLSRLNDEILHAISSTDELNMTSSIATEEAYKMCEILQLENEEAYKTCGVFQQEIDLLHDALEERCLRANYNCPIAHHRPWHMDMDDEERDSYLDDF</sequence>
<protein>
    <submittedName>
        <fullName evidence="3">Uncharacterized protein</fullName>
    </submittedName>
</protein>
<organism evidence="3 4">
    <name type="scientific">Cyclostephanos tholiformis</name>
    <dbReference type="NCBI Taxonomy" id="382380"/>
    <lineage>
        <taxon>Eukaryota</taxon>
        <taxon>Sar</taxon>
        <taxon>Stramenopiles</taxon>
        <taxon>Ochrophyta</taxon>
        <taxon>Bacillariophyta</taxon>
        <taxon>Coscinodiscophyceae</taxon>
        <taxon>Thalassiosirophycidae</taxon>
        <taxon>Stephanodiscales</taxon>
        <taxon>Stephanodiscaceae</taxon>
        <taxon>Cyclostephanos</taxon>
    </lineage>
</organism>
<feature type="region of interest" description="Disordered" evidence="2">
    <location>
        <begin position="88"/>
        <end position="116"/>
    </location>
</feature>
<dbReference type="EMBL" id="JALLPB020000547">
    <property type="protein sequence ID" value="KAL3808098.1"/>
    <property type="molecule type" value="Genomic_DNA"/>
</dbReference>
<gene>
    <name evidence="3" type="ORF">ACHAXA_010810</name>
</gene>
<feature type="region of interest" description="Disordered" evidence="2">
    <location>
        <begin position="183"/>
        <end position="213"/>
    </location>
</feature>
<feature type="region of interest" description="Disordered" evidence="2">
    <location>
        <begin position="227"/>
        <end position="254"/>
    </location>
</feature>
<feature type="coiled-coil region" evidence="1">
    <location>
        <begin position="265"/>
        <end position="310"/>
    </location>
</feature>
<dbReference type="Proteomes" id="UP001530377">
    <property type="component" value="Unassembled WGS sequence"/>
</dbReference>
<feature type="region of interest" description="Disordered" evidence="2">
    <location>
        <begin position="1"/>
        <end position="39"/>
    </location>
</feature>